<dbReference type="PROSITE" id="PS50885">
    <property type="entry name" value="HAMP"/>
    <property type="match status" value="1"/>
</dbReference>
<evidence type="ECO:0000256" key="2">
    <source>
        <dbReference type="ARBA" id="ARBA00004429"/>
    </source>
</evidence>
<dbReference type="PANTHER" id="PTHR44936:SF5">
    <property type="entry name" value="SENSOR HISTIDINE KINASE ENVZ"/>
    <property type="match status" value="1"/>
</dbReference>
<evidence type="ECO:0000313" key="18">
    <source>
        <dbReference type="EMBL" id="GAN76964.1"/>
    </source>
</evidence>
<dbReference type="PROSITE" id="PS50109">
    <property type="entry name" value="HIS_KIN"/>
    <property type="match status" value="1"/>
</dbReference>
<feature type="domain" description="Histidine kinase" evidence="16">
    <location>
        <begin position="250"/>
        <end position="445"/>
    </location>
</feature>
<dbReference type="GO" id="GO:0005886">
    <property type="term" value="C:plasma membrane"/>
    <property type="evidence" value="ECO:0007669"/>
    <property type="project" value="UniProtKB-SubCell"/>
</dbReference>
<dbReference type="SMART" id="SM00304">
    <property type="entry name" value="HAMP"/>
    <property type="match status" value="1"/>
</dbReference>
<evidence type="ECO:0000256" key="14">
    <source>
        <dbReference type="ARBA" id="ARBA00023136"/>
    </source>
</evidence>
<dbReference type="InterPro" id="IPR003660">
    <property type="entry name" value="HAMP_dom"/>
</dbReference>
<gene>
    <name evidence="18" type="ORF">Asru_0207_02</name>
</gene>
<keyword evidence="5" id="KW-0997">Cell inner membrane</keyword>
<keyword evidence="8 15" id="KW-0812">Transmembrane</keyword>
<keyword evidence="14 15" id="KW-0472">Membrane</keyword>
<feature type="domain" description="HAMP" evidence="17">
    <location>
        <begin position="190"/>
        <end position="242"/>
    </location>
</feature>
<keyword evidence="9" id="KW-0547">Nucleotide-binding</keyword>
<dbReference type="GO" id="GO:0005524">
    <property type="term" value="F:ATP binding"/>
    <property type="evidence" value="ECO:0007669"/>
    <property type="project" value="UniProtKB-KW"/>
</dbReference>
<dbReference type="InterPro" id="IPR003594">
    <property type="entry name" value="HATPase_dom"/>
</dbReference>
<proteinExistence type="predicted"/>
<dbReference type="InterPro" id="IPR004358">
    <property type="entry name" value="Sig_transdc_His_kin-like_C"/>
</dbReference>
<reference evidence="18 19" key="1">
    <citation type="submission" date="2012-11" db="EMBL/GenBank/DDBJ databases">
        <title>Whole genome sequence of Acidisphaera rubrifaciens HS-AP3.</title>
        <authorList>
            <person name="Azuma Y."/>
            <person name="Higashiura N."/>
            <person name="Hirakawa H."/>
            <person name="Matsushita K."/>
        </authorList>
    </citation>
    <scope>NUCLEOTIDE SEQUENCE [LARGE SCALE GENOMIC DNA]</scope>
    <source>
        <strain evidence="18 19">HS-AP3</strain>
    </source>
</reference>
<dbReference type="InterPro" id="IPR036890">
    <property type="entry name" value="HATPase_C_sf"/>
</dbReference>
<evidence type="ECO:0000256" key="7">
    <source>
        <dbReference type="ARBA" id="ARBA00022679"/>
    </source>
</evidence>
<dbReference type="Gene3D" id="3.30.565.10">
    <property type="entry name" value="Histidine kinase-like ATPase, C-terminal domain"/>
    <property type="match status" value="1"/>
</dbReference>
<keyword evidence="6" id="KW-0597">Phosphoprotein</keyword>
<evidence type="ECO:0000256" key="3">
    <source>
        <dbReference type="ARBA" id="ARBA00012438"/>
    </source>
</evidence>
<keyword evidence="11" id="KW-0067">ATP-binding</keyword>
<protein>
    <recommendedName>
        <fullName evidence="3">histidine kinase</fullName>
        <ecNumber evidence="3">2.7.13.3</ecNumber>
    </recommendedName>
</protein>
<dbReference type="OrthoDB" id="9804645at2"/>
<evidence type="ECO:0000256" key="13">
    <source>
        <dbReference type="ARBA" id="ARBA00023012"/>
    </source>
</evidence>
<evidence type="ECO:0000256" key="6">
    <source>
        <dbReference type="ARBA" id="ARBA00022553"/>
    </source>
</evidence>
<dbReference type="Pfam" id="PF02518">
    <property type="entry name" value="HATPase_c"/>
    <property type="match status" value="1"/>
</dbReference>
<comment type="caution">
    <text evidence="18">The sequence shown here is derived from an EMBL/GenBank/DDBJ whole genome shotgun (WGS) entry which is preliminary data.</text>
</comment>
<sequence>MRLFPRLRFGGLTKRFLPRSLLGRSLLIILLPLVLLEAVALQVFYGSHVDIISRRLSDAVVGELAFTLEALHRWPSVIDHEWILATARDRFGLALRIEHGQRLEAHKSRNILGPMDDDLHAALRQQIRLPFTMDWTSDPRYVLVSVQLPEGVLSIEAPRKRLYTNTIYLFVLWLVGSALILFGIAAIFMRNQVRGVRRLASAAEAFGMGRDVGFIKAEGAVEVRQAAAAFNRMQERIRRFLAQRTEMLAGVSHDLRTPLTRLRLALAMLPQDERWRAEIAEMTADVEEMERMVGAYLAFARGEGVEQAEPTNLTAMLEEIVVRARRDGAQVDLAAPPLLTLSLRADAVKRAITNLVDNARRHARRVRLAVEPNGTRQVLVMVDDDGPGIPPEQREAVFRPFESGSAGGTGLGLTIARDIVRAHGGDIVLEDSPLGGLRARIRLPV</sequence>
<dbReference type="GO" id="GO:0000155">
    <property type="term" value="F:phosphorelay sensor kinase activity"/>
    <property type="evidence" value="ECO:0007669"/>
    <property type="project" value="InterPro"/>
</dbReference>
<evidence type="ECO:0000256" key="11">
    <source>
        <dbReference type="ARBA" id="ARBA00022840"/>
    </source>
</evidence>
<dbReference type="SUPFAM" id="SSF55874">
    <property type="entry name" value="ATPase domain of HSP90 chaperone/DNA topoisomerase II/histidine kinase"/>
    <property type="match status" value="1"/>
</dbReference>
<dbReference type="CDD" id="cd00075">
    <property type="entry name" value="HATPase"/>
    <property type="match status" value="1"/>
</dbReference>
<dbReference type="EC" id="2.7.13.3" evidence="3"/>
<evidence type="ECO:0000256" key="5">
    <source>
        <dbReference type="ARBA" id="ARBA00022519"/>
    </source>
</evidence>
<evidence type="ECO:0000313" key="19">
    <source>
        <dbReference type="Proteomes" id="UP000032680"/>
    </source>
</evidence>
<dbReference type="Gene3D" id="1.10.287.130">
    <property type="match status" value="1"/>
</dbReference>
<dbReference type="Pfam" id="PF00512">
    <property type="entry name" value="HisKA"/>
    <property type="match status" value="1"/>
</dbReference>
<evidence type="ECO:0000256" key="10">
    <source>
        <dbReference type="ARBA" id="ARBA00022777"/>
    </source>
</evidence>
<evidence type="ECO:0000256" key="15">
    <source>
        <dbReference type="SAM" id="Phobius"/>
    </source>
</evidence>
<dbReference type="AlphaFoldDB" id="A0A0D6P7X5"/>
<dbReference type="EMBL" id="BANB01000207">
    <property type="protein sequence ID" value="GAN76964.1"/>
    <property type="molecule type" value="Genomic_DNA"/>
</dbReference>
<keyword evidence="19" id="KW-1185">Reference proteome</keyword>
<comment type="subcellular location">
    <subcellularLocation>
        <location evidence="2">Cell inner membrane</location>
        <topology evidence="2">Multi-pass membrane protein</topology>
    </subcellularLocation>
</comment>
<evidence type="ECO:0000256" key="9">
    <source>
        <dbReference type="ARBA" id="ARBA00022741"/>
    </source>
</evidence>
<dbReference type="InterPro" id="IPR005467">
    <property type="entry name" value="His_kinase_dom"/>
</dbReference>
<evidence type="ECO:0000259" key="16">
    <source>
        <dbReference type="PROSITE" id="PS50109"/>
    </source>
</evidence>
<dbReference type="PANTHER" id="PTHR44936">
    <property type="entry name" value="SENSOR PROTEIN CREC"/>
    <property type="match status" value="1"/>
</dbReference>
<keyword evidence="7" id="KW-0808">Transferase</keyword>
<comment type="catalytic activity">
    <reaction evidence="1">
        <text>ATP + protein L-histidine = ADP + protein N-phospho-L-histidine.</text>
        <dbReference type="EC" id="2.7.13.3"/>
    </reaction>
</comment>
<evidence type="ECO:0000256" key="12">
    <source>
        <dbReference type="ARBA" id="ARBA00022989"/>
    </source>
</evidence>
<evidence type="ECO:0000256" key="8">
    <source>
        <dbReference type="ARBA" id="ARBA00022692"/>
    </source>
</evidence>
<dbReference type="SUPFAM" id="SSF47384">
    <property type="entry name" value="Homodimeric domain of signal transducing histidine kinase"/>
    <property type="match status" value="1"/>
</dbReference>
<dbReference type="Proteomes" id="UP000032680">
    <property type="component" value="Unassembled WGS sequence"/>
</dbReference>
<keyword evidence="12 15" id="KW-1133">Transmembrane helix</keyword>
<keyword evidence="13" id="KW-0902">Two-component regulatory system</keyword>
<dbReference type="Pfam" id="PF00672">
    <property type="entry name" value="HAMP"/>
    <property type="match status" value="1"/>
</dbReference>
<accession>A0A0D6P7X5</accession>
<dbReference type="InterPro" id="IPR036097">
    <property type="entry name" value="HisK_dim/P_sf"/>
</dbReference>
<dbReference type="SMART" id="SM00387">
    <property type="entry name" value="HATPase_c"/>
    <property type="match status" value="1"/>
</dbReference>
<dbReference type="CDD" id="cd00082">
    <property type="entry name" value="HisKA"/>
    <property type="match status" value="1"/>
</dbReference>
<dbReference type="InterPro" id="IPR003661">
    <property type="entry name" value="HisK_dim/P_dom"/>
</dbReference>
<keyword evidence="10 18" id="KW-0418">Kinase</keyword>
<keyword evidence="4" id="KW-1003">Cell membrane</keyword>
<organism evidence="18 19">
    <name type="scientific">Acidisphaera rubrifaciens HS-AP3</name>
    <dbReference type="NCBI Taxonomy" id="1231350"/>
    <lineage>
        <taxon>Bacteria</taxon>
        <taxon>Pseudomonadati</taxon>
        <taxon>Pseudomonadota</taxon>
        <taxon>Alphaproteobacteria</taxon>
        <taxon>Acetobacterales</taxon>
        <taxon>Acetobacteraceae</taxon>
        <taxon>Acidisphaera</taxon>
    </lineage>
</organism>
<evidence type="ECO:0000256" key="4">
    <source>
        <dbReference type="ARBA" id="ARBA00022475"/>
    </source>
</evidence>
<dbReference type="InterPro" id="IPR050980">
    <property type="entry name" value="2C_sensor_his_kinase"/>
</dbReference>
<name>A0A0D6P7X5_9PROT</name>
<dbReference type="RefSeq" id="WP_048860904.1">
    <property type="nucleotide sequence ID" value="NZ_BANB01000207.1"/>
</dbReference>
<dbReference type="PRINTS" id="PR00344">
    <property type="entry name" value="BCTRLSENSOR"/>
</dbReference>
<dbReference type="SMART" id="SM00388">
    <property type="entry name" value="HisKA"/>
    <property type="match status" value="1"/>
</dbReference>
<feature type="transmembrane region" description="Helical" evidence="15">
    <location>
        <begin position="167"/>
        <end position="189"/>
    </location>
</feature>
<feature type="transmembrane region" description="Helical" evidence="15">
    <location>
        <begin position="21"/>
        <end position="45"/>
    </location>
</feature>
<evidence type="ECO:0000256" key="1">
    <source>
        <dbReference type="ARBA" id="ARBA00000085"/>
    </source>
</evidence>
<evidence type="ECO:0000259" key="17">
    <source>
        <dbReference type="PROSITE" id="PS50885"/>
    </source>
</evidence>